<accession>A0A1F6VRD9</accession>
<proteinExistence type="predicted"/>
<reference evidence="1 2" key="1">
    <citation type="journal article" date="2016" name="Nat. Commun.">
        <title>Thousands of microbial genomes shed light on interconnected biogeochemical processes in an aquifer system.</title>
        <authorList>
            <person name="Anantharaman K."/>
            <person name="Brown C.T."/>
            <person name="Hug L.A."/>
            <person name="Sharon I."/>
            <person name="Castelle C.J."/>
            <person name="Probst A.J."/>
            <person name="Thomas B.C."/>
            <person name="Singh A."/>
            <person name="Wilkins M.J."/>
            <person name="Karaoz U."/>
            <person name="Brodie E.L."/>
            <person name="Williams K.H."/>
            <person name="Hubbard S.S."/>
            <person name="Banfield J.F."/>
        </authorList>
    </citation>
    <scope>NUCLEOTIDE SEQUENCE [LARGE SCALE GENOMIC DNA]</scope>
</reference>
<dbReference type="Proteomes" id="UP000179686">
    <property type="component" value="Unassembled WGS sequence"/>
</dbReference>
<organism evidence="1 2">
    <name type="scientific">Candidatus Nomurabacteria bacterium RIFCSPHIGHO2_02_FULL_38_15</name>
    <dbReference type="NCBI Taxonomy" id="1801752"/>
    <lineage>
        <taxon>Bacteria</taxon>
        <taxon>Candidatus Nomuraibacteriota</taxon>
    </lineage>
</organism>
<evidence type="ECO:0008006" key="3">
    <source>
        <dbReference type="Google" id="ProtNLM"/>
    </source>
</evidence>
<name>A0A1F6VRD9_9BACT</name>
<evidence type="ECO:0000313" key="1">
    <source>
        <dbReference type="EMBL" id="OGI72139.1"/>
    </source>
</evidence>
<comment type="caution">
    <text evidence="1">The sequence shown here is derived from an EMBL/GenBank/DDBJ whole genome shotgun (WGS) entry which is preliminary data.</text>
</comment>
<sequence>MKDNNLYNMMHQLTQEQKSLWRLENQYTKDAKTNPTLKKYWATLAKDKKVHIANLKAMIKKELK</sequence>
<dbReference type="EMBL" id="MFUC01000011">
    <property type="protein sequence ID" value="OGI72139.1"/>
    <property type="molecule type" value="Genomic_DNA"/>
</dbReference>
<protein>
    <recommendedName>
        <fullName evidence="3">Rubrerythrin diiron-binding domain-containing protein</fullName>
    </recommendedName>
</protein>
<dbReference type="AlphaFoldDB" id="A0A1F6VRD9"/>
<evidence type="ECO:0000313" key="2">
    <source>
        <dbReference type="Proteomes" id="UP000179686"/>
    </source>
</evidence>
<gene>
    <name evidence="1" type="ORF">A3J61_00700</name>
</gene>
<dbReference type="STRING" id="1801752.A3J61_00700"/>